<feature type="signal peptide" evidence="2">
    <location>
        <begin position="1"/>
        <end position="43"/>
    </location>
</feature>
<dbReference type="CDD" id="cd13549">
    <property type="entry name" value="PBP2_Fbp_like_3"/>
    <property type="match status" value="1"/>
</dbReference>
<organism evidence="3 4">
    <name type="scientific">Burkholderia cepacia</name>
    <name type="common">Pseudomonas cepacia</name>
    <dbReference type="NCBI Taxonomy" id="292"/>
    <lineage>
        <taxon>Bacteria</taxon>
        <taxon>Pseudomonadati</taxon>
        <taxon>Pseudomonadota</taxon>
        <taxon>Betaproteobacteria</taxon>
        <taxon>Burkholderiales</taxon>
        <taxon>Burkholderiaceae</taxon>
        <taxon>Burkholderia</taxon>
        <taxon>Burkholderia cepacia complex</taxon>
    </lineage>
</organism>
<dbReference type="GO" id="GO:0030288">
    <property type="term" value="C:outer membrane-bounded periplasmic space"/>
    <property type="evidence" value="ECO:0007669"/>
    <property type="project" value="TreeGrafter"/>
</dbReference>
<feature type="chain" id="PRO_5008567782" evidence="2">
    <location>
        <begin position="44"/>
        <end position="355"/>
    </location>
</feature>
<proteinExistence type="predicted"/>
<name>A0A1B4Q1R3_BURCE</name>
<evidence type="ECO:0000256" key="1">
    <source>
        <dbReference type="ARBA" id="ARBA00022729"/>
    </source>
</evidence>
<gene>
    <name evidence="3" type="ORF">WT26_30480</name>
</gene>
<dbReference type="GO" id="GO:0030975">
    <property type="term" value="F:thiamine binding"/>
    <property type="evidence" value="ECO:0007669"/>
    <property type="project" value="TreeGrafter"/>
</dbReference>
<dbReference type="InterPro" id="IPR026045">
    <property type="entry name" value="Ferric-bd"/>
</dbReference>
<dbReference type="Proteomes" id="UP000094776">
    <property type="component" value="Chromosome 2"/>
</dbReference>
<evidence type="ECO:0000256" key="2">
    <source>
        <dbReference type="SAM" id="SignalP"/>
    </source>
</evidence>
<keyword evidence="1 2" id="KW-0732">Signal</keyword>
<dbReference type="GO" id="GO:0030976">
    <property type="term" value="F:thiamine pyrophosphate binding"/>
    <property type="evidence" value="ECO:0007669"/>
    <property type="project" value="TreeGrafter"/>
</dbReference>
<evidence type="ECO:0000313" key="4">
    <source>
        <dbReference type="Proteomes" id="UP000094776"/>
    </source>
</evidence>
<dbReference type="PANTHER" id="PTHR30006">
    <property type="entry name" value="THIAMINE-BINDING PERIPLASMIC PROTEIN-RELATED"/>
    <property type="match status" value="1"/>
</dbReference>
<dbReference type="GO" id="GO:0015888">
    <property type="term" value="P:thiamine transport"/>
    <property type="evidence" value="ECO:0007669"/>
    <property type="project" value="TreeGrafter"/>
</dbReference>
<accession>A0A1B4Q1R3</accession>
<dbReference type="SUPFAM" id="SSF53850">
    <property type="entry name" value="Periplasmic binding protein-like II"/>
    <property type="match status" value="1"/>
</dbReference>
<dbReference type="PIRSF" id="PIRSF002825">
    <property type="entry name" value="CfbpA"/>
    <property type="match status" value="1"/>
</dbReference>
<dbReference type="PANTHER" id="PTHR30006:SF2">
    <property type="entry name" value="ABC TRANSPORTER SUBSTRATE-BINDING PROTEIN"/>
    <property type="match status" value="1"/>
</dbReference>
<dbReference type="AlphaFoldDB" id="A0A1B4Q1R3"/>
<dbReference type="Gene3D" id="3.40.190.10">
    <property type="entry name" value="Periplasmic binding protein-like II"/>
    <property type="match status" value="2"/>
</dbReference>
<reference evidence="3 4" key="1">
    <citation type="submission" date="2015-12" db="EMBL/GenBank/DDBJ databases">
        <title>Diversity of Burkholderia near neighbor genomes.</title>
        <authorList>
            <person name="Sahl J."/>
            <person name="Wagner D."/>
            <person name="Keim P."/>
        </authorList>
    </citation>
    <scope>NUCLEOTIDE SEQUENCE [LARGE SCALE GENOMIC DNA]</scope>
    <source>
        <strain evidence="3 4">MSMB1184WGS</strain>
    </source>
</reference>
<sequence length="355" mass="38274">MTRPFASATKLGRAASKSAGALIAAAAALASALAFTAPQAAHAEETAICYNCPPEWADWAAQIAAIKQKTGIRVPFDNKNSGQAIAQLVAEQKSPVADVAYLGVSSAFQAKDKGVVQPYRPAHWDDIPAGLKDPQGYWFAIHSGTPGFFVNKDALEGKPVPRSWADLLKPEYKGMVGYLDPSSAFVGYASAVAVNQALGGTLDNFQPGLDWFRKLKANAPIVPKQTAYARVLSGEIPILLSYDFDAYRAKYKDRANVEFVIPREGTISVPYVMSLVKGASHEANGRKVLDFVLSDEGQKLWANAYLRPVRAGALSPATAAKFLPASDYARAKSVDFAKMAEKQQSFGEQYLQIMH</sequence>
<protein>
    <submittedName>
        <fullName evidence="3">ABC transporter substrate-binding protein</fullName>
    </submittedName>
</protein>
<dbReference type="Pfam" id="PF13343">
    <property type="entry name" value="SBP_bac_6"/>
    <property type="match status" value="1"/>
</dbReference>
<dbReference type="EMBL" id="CP013444">
    <property type="protein sequence ID" value="AOK20120.1"/>
    <property type="molecule type" value="Genomic_DNA"/>
</dbReference>
<evidence type="ECO:0000313" key="3">
    <source>
        <dbReference type="EMBL" id="AOK20120.1"/>
    </source>
</evidence>